<dbReference type="GO" id="GO:0008829">
    <property type="term" value="F:dCTP deaminase activity"/>
    <property type="evidence" value="ECO:0007669"/>
    <property type="project" value="InterPro"/>
</dbReference>
<dbReference type="InterPro" id="IPR033704">
    <property type="entry name" value="dUTPase_trimeric"/>
</dbReference>
<comment type="caution">
    <text evidence="3">The sequence shown here is derived from an EMBL/GenBank/DDBJ whole genome shotgun (WGS) entry which is preliminary data.</text>
</comment>
<keyword evidence="4" id="KW-1185">Reference proteome</keyword>
<dbReference type="Gene3D" id="2.70.40.10">
    <property type="match status" value="1"/>
</dbReference>
<evidence type="ECO:0000256" key="1">
    <source>
        <dbReference type="ARBA" id="ARBA00022801"/>
    </source>
</evidence>
<dbReference type="PANTHER" id="PTHR42680:SF3">
    <property type="entry name" value="DCTP DEAMINASE"/>
    <property type="match status" value="1"/>
</dbReference>
<dbReference type="OrthoDB" id="2874071at2759"/>
<dbReference type="Pfam" id="PF22769">
    <property type="entry name" value="DCD"/>
    <property type="match status" value="1"/>
</dbReference>
<evidence type="ECO:0000313" key="4">
    <source>
        <dbReference type="Proteomes" id="UP000664534"/>
    </source>
</evidence>
<evidence type="ECO:0000256" key="2">
    <source>
        <dbReference type="ARBA" id="ARBA00023080"/>
    </source>
</evidence>
<dbReference type="InterPro" id="IPR036157">
    <property type="entry name" value="dUTPase-like_sf"/>
</dbReference>
<sequence length="196" mass="21262">MILPGRSLIPKIISNVRFPSVQAQPCGVDLTLKRIKTWTSPGVIDFDNSRRMKAATTPRPFLKRPRELERLAPQGETCSLPASPASIAPEEQTGGILESIFLRSGSYLVEFNESVDVPLDLVGQIFVRSSLFRSGALLSAGVMDSGYKGAVGAMLQVVNPHGLVLYRDARLAQMVFHQMSEPVVGYSGMFQGQGAV</sequence>
<organism evidence="3 4">
    <name type="scientific">Imshaugia aleurites</name>
    <dbReference type="NCBI Taxonomy" id="172621"/>
    <lineage>
        <taxon>Eukaryota</taxon>
        <taxon>Fungi</taxon>
        <taxon>Dikarya</taxon>
        <taxon>Ascomycota</taxon>
        <taxon>Pezizomycotina</taxon>
        <taxon>Lecanoromycetes</taxon>
        <taxon>OSLEUM clade</taxon>
        <taxon>Lecanoromycetidae</taxon>
        <taxon>Lecanorales</taxon>
        <taxon>Lecanorineae</taxon>
        <taxon>Parmeliaceae</taxon>
        <taxon>Imshaugia</taxon>
    </lineage>
</organism>
<proteinExistence type="predicted"/>
<dbReference type="Proteomes" id="UP000664534">
    <property type="component" value="Unassembled WGS sequence"/>
</dbReference>
<dbReference type="PANTHER" id="PTHR42680">
    <property type="entry name" value="DCTP DEAMINASE"/>
    <property type="match status" value="1"/>
</dbReference>
<dbReference type="GO" id="GO:0006229">
    <property type="term" value="P:dUTP biosynthetic process"/>
    <property type="evidence" value="ECO:0007669"/>
    <property type="project" value="InterPro"/>
</dbReference>
<keyword evidence="2" id="KW-0546">Nucleotide metabolism</keyword>
<dbReference type="SUPFAM" id="SSF51283">
    <property type="entry name" value="dUTPase-like"/>
    <property type="match status" value="1"/>
</dbReference>
<evidence type="ECO:0008006" key="5">
    <source>
        <dbReference type="Google" id="ProtNLM"/>
    </source>
</evidence>
<protein>
    <recommendedName>
        <fullName evidence="5">Deoxyuridine 5'-triphosphate nucleotidohydrolase</fullName>
    </recommendedName>
</protein>
<dbReference type="EMBL" id="CAJPDT010000024">
    <property type="protein sequence ID" value="CAF9920087.1"/>
    <property type="molecule type" value="Genomic_DNA"/>
</dbReference>
<keyword evidence="1" id="KW-0378">Hydrolase</keyword>
<dbReference type="CDD" id="cd07557">
    <property type="entry name" value="trimeric_dUTPase"/>
    <property type="match status" value="1"/>
</dbReference>
<name>A0A8H3FCE1_9LECA</name>
<dbReference type="AlphaFoldDB" id="A0A8H3FCE1"/>
<dbReference type="InterPro" id="IPR011962">
    <property type="entry name" value="dCTP_deaminase"/>
</dbReference>
<reference evidence="3" key="1">
    <citation type="submission" date="2021-03" db="EMBL/GenBank/DDBJ databases">
        <authorList>
            <person name="Tagirdzhanova G."/>
        </authorList>
    </citation>
    <scope>NUCLEOTIDE SEQUENCE</scope>
</reference>
<gene>
    <name evidence="3" type="ORF">IMSHALPRED_004812</name>
</gene>
<accession>A0A8H3FCE1</accession>
<evidence type="ECO:0000313" key="3">
    <source>
        <dbReference type="EMBL" id="CAF9920087.1"/>
    </source>
</evidence>